<dbReference type="InterPro" id="IPR049883">
    <property type="entry name" value="NOTCH1_EGF-like"/>
</dbReference>
<evidence type="ECO:0000256" key="11">
    <source>
        <dbReference type="PROSITE-ProRule" id="PRU00076"/>
    </source>
</evidence>
<evidence type="ECO:0000256" key="8">
    <source>
        <dbReference type="ARBA" id="ARBA00023180"/>
    </source>
</evidence>
<reference evidence="15" key="2">
    <citation type="submission" date="2025-09" db="UniProtKB">
        <authorList>
            <consortium name="Ensembl"/>
        </authorList>
    </citation>
    <scope>IDENTIFICATION</scope>
</reference>
<evidence type="ECO:0000259" key="13">
    <source>
        <dbReference type="PROSITE" id="PS50026"/>
    </source>
</evidence>
<evidence type="ECO:0000256" key="6">
    <source>
        <dbReference type="ARBA" id="ARBA00022737"/>
    </source>
</evidence>
<evidence type="ECO:0000256" key="3">
    <source>
        <dbReference type="ARBA" id="ARBA00022530"/>
    </source>
</evidence>
<keyword evidence="9" id="KW-0340">Growth factor binding</keyword>
<evidence type="ECO:0000256" key="2">
    <source>
        <dbReference type="ARBA" id="ARBA00022525"/>
    </source>
</evidence>
<keyword evidence="2" id="KW-0964">Secreted</keyword>
<feature type="domain" description="TB" evidence="14">
    <location>
        <begin position="426"/>
        <end position="459"/>
    </location>
</feature>
<dbReference type="PROSITE" id="PS00010">
    <property type="entry name" value="ASX_HYDROXYL"/>
    <property type="match status" value="4"/>
</dbReference>
<dbReference type="PANTHER" id="PTHR24034">
    <property type="entry name" value="EGF-LIKE DOMAIN-CONTAINING PROTEIN"/>
    <property type="match status" value="1"/>
</dbReference>
<protein>
    <recommendedName>
        <fullName evidence="17">Latent transforming growth factor beta binding protein 4</fullName>
    </recommendedName>
</protein>
<feature type="domain" description="EGF-like" evidence="13">
    <location>
        <begin position="114"/>
        <end position="155"/>
    </location>
</feature>
<dbReference type="Pfam" id="PF07645">
    <property type="entry name" value="EGF_CA"/>
    <property type="match status" value="6"/>
</dbReference>
<keyword evidence="6" id="KW-0677">Repeat</keyword>
<evidence type="ECO:0000256" key="10">
    <source>
        <dbReference type="ARBA" id="ARBA00038081"/>
    </source>
</evidence>
<evidence type="ECO:0000313" key="15">
    <source>
        <dbReference type="Ensembl" id="ENSACCP00020018129.1"/>
    </source>
</evidence>
<proteinExistence type="inferred from homology"/>
<evidence type="ECO:0000259" key="14">
    <source>
        <dbReference type="PROSITE" id="PS51364"/>
    </source>
</evidence>
<evidence type="ECO:0000256" key="5">
    <source>
        <dbReference type="ARBA" id="ARBA00022729"/>
    </source>
</evidence>
<reference evidence="15" key="1">
    <citation type="submission" date="2025-08" db="UniProtKB">
        <authorList>
            <consortium name="Ensembl"/>
        </authorList>
    </citation>
    <scope>IDENTIFICATION</scope>
</reference>
<feature type="disulfide bond" evidence="11">
    <location>
        <begin position="291"/>
        <end position="300"/>
    </location>
</feature>
<feature type="domain" description="EGF-like" evidence="13">
    <location>
        <begin position="264"/>
        <end position="301"/>
    </location>
</feature>
<dbReference type="InterPro" id="IPR036773">
    <property type="entry name" value="TB_dom_sf"/>
</dbReference>
<dbReference type="InterPro" id="IPR050751">
    <property type="entry name" value="ECM_structural_protein"/>
</dbReference>
<keyword evidence="8" id="KW-0325">Glycoprotein</keyword>
<evidence type="ECO:0000256" key="1">
    <source>
        <dbReference type="ARBA" id="ARBA00004498"/>
    </source>
</evidence>
<dbReference type="GO" id="GO:0005509">
    <property type="term" value="F:calcium ion binding"/>
    <property type="evidence" value="ECO:0007669"/>
    <property type="project" value="InterPro"/>
</dbReference>
<comment type="similarity">
    <text evidence="10">Belongs to the LTBP family.</text>
</comment>
<keyword evidence="3" id="KW-0272">Extracellular matrix</keyword>
<dbReference type="FunFam" id="2.10.25.10:FF:000017">
    <property type="entry name" value="latent-transforming growth factor beta-binding protein 4 isoform X1"/>
    <property type="match status" value="3"/>
</dbReference>
<dbReference type="SUPFAM" id="SSF57184">
    <property type="entry name" value="Growth factor receptor domain"/>
    <property type="match status" value="1"/>
</dbReference>
<evidence type="ECO:0000256" key="12">
    <source>
        <dbReference type="SAM" id="MobiDB-lite"/>
    </source>
</evidence>
<dbReference type="InterPro" id="IPR009030">
    <property type="entry name" value="Growth_fac_rcpt_cys_sf"/>
</dbReference>
<organism evidence="15 16">
    <name type="scientific">Aquila chrysaetos chrysaetos</name>
    <dbReference type="NCBI Taxonomy" id="223781"/>
    <lineage>
        <taxon>Eukaryota</taxon>
        <taxon>Metazoa</taxon>
        <taxon>Chordata</taxon>
        <taxon>Craniata</taxon>
        <taxon>Vertebrata</taxon>
        <taxon>Euteleostomi</taxon>
        <taxon>Archelosauria</taxon>
        <taxon>Archosauria</taxon>
        <taxon>Dinosauria</taxon>
        <taxon>Saurischia</taxon>
        <taxon>Theropoda</taxon>
        <taxon>Coelurosauria</taxon>
        <taxon>Aves</taxon>
        <taxon>Neognathae</taxon>
        <taxon>Neoaves</taxon>
        <taxon>Telluraves</taxon>
        <taxon>Accipitrimorphae</taxon>
        <taxon>Accipitriformes</taxon>
        <taxon>Accipitridae</taxon>
        <taxon>Accipitrinae</taxon>
        <taxon>Aquila</taxon>
    </lineage>
</organism>
<dbReference type="FunFam" id="2.10.25.10:FF:000038">
    <property type="entry name" value="Fibrillin 2"/>
    <property type="match status" value="1"/>
</dbReference>
<dbReference type="FunFam" id="2.10.25.10:FF:000019">
    <property type="entry name" value="latent-transforming growth factor beta-binding protein 1 isoform X2"/>
    <property type="match status" value="1"/>
</dbReference>
<feature type="domain" description="EGF-like" evidence="13">
    <location>
        <begin position="182"/>
        <end position="219"/>
    </location>
</feature>
<keyword evidence="7 11" id="KW-1015">Disulfide bond</keyword>
<dbReference type="InterPro" id="IPR001881">
    <property type="entry name" value="EGF-like_Ca-bd_dom"/>
</dbReference>
<accession>A0A663F154</accession>
<dbReference type="SUPFAM" id="SSF57196">
    <property type="entry name" value="EGF/Laminin"/>
    <property type="match status" value="3"/>
</dbReference>
<sequence length="486" mass="51429">MHPPIPWGTHLSKLPSLCAPTSPNSHLFVCPPLQTPISLCAHLSKLPSLCAPTSPNSHLFTHPPISPCTRCSVNPPHPSEHPSLHACTHPSLLSTSRCTHPSSHPPTHPVLSPDVDECRRSPRPCPNGRCENSVGSYRCLCSPGYRPSAAGTDCQGQWGPWVPPTRTPGSLGGLNPARVPADVDECAQSPPPCTHGRCENLPGGYRCTCPAGYRGTAPDEPCQDIDECENHLACPGQECINTPGSFQCQPCREGFQLHRGRCADVDECAVGSPCGPHGRCANTEGSFRCECRRGYRGTSCADVDECQRGGVCEGGRCANTDGSFECHCPAGFRTDADKALCQDVDECQEYGASLCGAQRCDNIPGSYRCVTDCQPGYRNVEGSFLCLCPDSRDEFDPVTGRCGPPPSPQTPPQPPGTAACFSKACGVLAPNVTQQQCCCSLGWAWGTQCPAQPCPTPGTGRTAPRTPSSTPQSSPTPLGSSPLSWG</sequence>
<dbReference type="SMART" id="SM00181">
    <property type="entry name" value="EGF"/>
    <property type="match status" value="6"/>
</dbReference>
<name>A0A663F154_AQUCH</name>
<dbReference type="InterPro" id="IPR000742">
    <property type="entry name" value="EGF"/>
</dbReference>
<dbReference type="GO" id="GO:0050431">
    <property type="term" value="F:transforming growth factor beta binding"/>
    <property type="evidence" value="ECO:0007669"/>
    <property type="project" value="TreeGrafter"/>
</dbReference>
<keyword evidence="5" id="KW-0732">Signal</keyword>
<dbReference type="Gene3D" id="2.10.25.10">
    <property type="entry name" value="Laminin"/>
    <property type="match status" value="6"/>
</dbReference>
<comment type="subcellular location">
    <subcellularLocation>
        <location evidence="1">Secreted</location>
        <location evidence="1">Extracellular space</location>
        <location evidence="1">Extracellular matrix</location>
    </subcellularLocation>
</comment>
<dbReference type="InterPro" id="IPR000152">
    <property type="entry name" value="EGF-type_Asp/Asn_hydroxyl_site"/>
</dbReference>
<dbReference type="PROSITE" id="PS01186">
    <property type="entry name" value="EGF_2"/>
    <property type="match status" value="3"/>
</dbReference>
<dbReference type="FunFam" id="2.10.25.10:FF:000024">
    <property type="entry name" value="Putative latent-transforming growth factor beta-binding protein 2"/>
    <property type="match status" value="1"/>
</dbReference>
<dbReference type="GeneTree" id="ENSGT00940000158234"/>
<evidence type="ECO:0008006" key="17">
    <source>
        <dbReference type="Google" id="ProtNLM"/>
    </source>
</evidence>
<dbReference type="SUPFAM" id="SSF57581">
    <property type="entry name" value="TB module/8-cys domain"/>
    <property type="match status" value="1"/>
</dbReference>
<dbReference type="InterPro" id="IPR017878">
    <property type="entry name" value="TB_dom"/>
</dbReference>
<keyword evidence="16" id="KW-1185">Reference proteome</keyword>
<dbReference type="PROSITE" id="PS50026">
    <property type="entry name" value="EGF_3"/>
    <property type="match status" value="4"/>
</dbReference>
<feature type="domain" description="EGF-like" evidence="13">
    <location>
        <begin position="302"/>
        <end position="342"/>
    </location>
</feature>
<dbReference type="InterPro" id="IPR018097">
    <property type="entry name" value="EGF_Ca-bd_CS"/>
</dbReference>
<dbReference type="PANTHER" id="PTHR24034:SF43">
    <property type="entry name" value="LATENT-TRANSFORMING GROWTH FACTOR BETA-BINDING PROTEIN 4"/>
    <property type="match status" value="1"/>
</dbReference>
<dbReference type="Ensembl" id="ENSACCT00020018920.1">
    <property type="protein sequence ID" value="ENSACCP00020018129.1"/>
    <property type="gene ID" value="ENSACCG00020012463.1"/>
</dbReference>
<dbReference type="PROSITE" id="PS01187">
    <property type="entry name" value="EGF_CA"/>
    <property type="match status" value="2"/>
</dbReference>
<evidence type="ECO:0000256" key="7">
    <source>
        <dbReference type="ARBA" id="ARBA00023157"/>
    </source>
</evidence>
<feature type="region of interest" description="Disordered" evidence="12">
    <location>
        <begin position="455"/>
        <end position="486"/>
    </location>
</feature>
<comment type="caution">
    <text evidence="11">Lacks conserved residue(s) required for the propagation of feature annotation.</text>
</comment>
<evidence type="ECO:0000256" key="9">
    <source>
        <dbReference type="ARBA" id="ARBA00023183"/>
    </source>
</evidence>
<dbReference type="CDD" id="cd00054">
    <property type="entry name" value="EGF_CA"/>
    <property type="match status" value="5"/>
</dbReference>
<keyword evidence="4 11" id="KW-0245">EGF-like domain</keyword>
<dbReference type="Proteomes" id="UP000472275">
    <property type="component" value="Unassembled WGS sequence"/>
</dbReference>
<feature type="compositionally biased region" description="Low complexity" evidence="12">
    <location>
        <begin position="457"/>
        <end position="486"/>
    </location>
</feature>
<dbReference type="AlphaFoldDB" id="A0A663F154"/>
<dbReference type="InParanoid" id="A0A663F154"/>
<evidence type="ECO:0000256" key="4">
    <source>
        <dbReference type="ARBA" id="ARBA00022536"/>
    </source>
</evidence>
<evidence type="ECO:0000313" key="16">
    <source>
        <dbReference type="Proteomes" id="UP000472275"/>
    </source>
</evidence>
<dbReference type="SMART" id="SM00179">
    <property type="entry name" value="EGF_CA"/>
    <property type="match status" value="6"/>
</dbReference>
<dbReference type="PROSITE" id="PS00022">
    <property type="entry name" value="EGF_1"/>
    <property type="match status" value="1"/>
</dbReference>
<dbReference type="PROSITE" id="PS51364">
    <property type="entry name" value="TB"/>
    <property type="match status" value="1"/>
</dbReference>